<dbReference type="GO" id="GO:0009279">
    <property type="term" value="C:cell outer membrane"/>
    <property type="evidence" value="ECO:0007669"/>
    <property type="project" value="TreeGrafter"/>
</dbReference>
<feature type="signal peptide" evidence="6">
    <location>
        <begin position="1"/>
        <end position="24"/>
    </location>
</feature>
<comment type="function">
    <text evidence="4">Lytic transglycosylase with a strong preference for naked glycan strands that lack stem peptides.</text>
</comment>
<comment type="subcellular location">
    <subcellularLocation>
        <location evidence="4">Cell membrane</location>
        <topology evidence="4">Lipid-anchor</topology>
    </subcellularLocation>
</comment>
<name>A0A024LSC8_9HYPH</name>
<dbReference type="PANTHER" id="PTHR34183">
    <property type="entry name" value="ENDOLYTIC PEPTIDOGLYCAN TRANSGLYCOSYLASE RLPA"/>
    <property type="match status" value="1"/>
</dbReference>
<gene>
    <name evidence="4 8" type="primary">rlpA</name>
    <name evidence="8" type="ORF">BN1046_01017</name>
</gene>
<keyword evidence="2 4" id="KW-0456">Lyase</keyword>
<keyword evidence="4" id="KW-0472">Membrane</keyword>
<keyword evidence="4" id="KW-1003">Cell membrane</keyword>
<dbReference type="EMBL" id="HG977196">
    <property type="protein sequence ID" value="CDP80103.1"/>
    <property type="molecule type" value="Genomic_DNA"/>
</dbReference>
<comment type="similarity">
    <text evidence="4 5">Belongs to the RlpA family.</text>
</comment>
<accession>A0A024LSC8</accession>
<dbReference type="InterPro" id="IPR034718">
    <property type="entry name" value="RlpA"/>
</dbReference>
<reference evidence="8" key="2">
    <citation type="submission" date="2014-05" db="EMBL/GenBank/DDBJ databases">
        <title>Genome sequencing of Bartonella spp. isolated from human blood.</title>
        <authorList>
            <person name="Raoult D."/>
        </authorList>
    </citation>
    <scope>NUCLEOTIDE SEQUENCE</scope>
    <source>
        <strain evidence="8">MVT06</strain>
    </source>
</reference>
<feature type="chain" id="PRO_5009982237" description="Endolytic peptidoglycan transglycosylase RlpA" evidence="6">
    <location>
        <begin position="25"/>
        <end position="292"/>
    </location>
</feature>
<keyword evidence="1 6" id="KW-0732">Signal</keyword>
<dbReference type="GO" id="GO:0071555">
    <property type="term" value="P:cell wall organization"/>
    <property type="evidence" value="ECO:0007669"/>
    <property type="project" value="UniProtKB-KW"/>
</dbReference>
<reference evidence="8" key="1">
    <citation type="submission" date="2013-11" db="EMBL/GenBank/DDBJ databases">
        <authorList>
            <person name="GENOMES U."/>
        </authorList>
    </citation>
    <scope>NUCLEOTIDE SEQUENCE</scope>
    <source>
        <strain evidence="8">MVT06</strain>
    </source>
</reference>
<dbReference type="HAMAP" id="MF_02071">
    <property type="entry name" value="RlpA"/>
    <property type="match status" value="1"/>
</dbReference>
<dbReference type="InterPro" id="IPR012997">
    <property type="entry name" value="RplA"/>
</dbReference>
<dbReference type="SUPFAM" id="SSF50685">
    <property type="entry name" value="Barwin-like endoglucanases"/>
    <property type="match status" value="1"/>
</dbReference>
<keyword evidence="3 4" id="KW-0961">Cell wall biogenesis/degradation</keyword>
<evidence type="ECO:0000256" key="5">
    <source>
        <dbReference type="RuleBase" id="RU003495"/>
    </source>
</evidence>
<dbReference type="InterPro" id="IPR009009">
    <property type="entry name" value="RlpA-like_DPBB"/>
</dbReference>
<protein>
    <recommendedName>
        <fullName evidence="4">Endolytic peptidoglycan transglycosylase RlpA</fullName>
        <ecNumber evidence="4">4.2.2.-</ecNumber>
    </recommendedName>
</protein>
<organism evidence="8">
    <name type="scientific">Bartonella schoenbuchensis</name>
    <dbReference type="NCBI Taxonomy" id="165694"/>
    <lineage>
        <taxon>Bacteria</taxon>
        <taxon>Pseudomonadati</taxon>
        <taxon>Pseudomonadota</taxon>
        <taxon>Alphaproteobacteria</taxon>
        <taxon>Hyphomicrobiales</taxon>
        <taxon>Bartonellaceae</taxon>
        <taxon>Bartonella</taxon>
    </lineage>
</organism>
<dbReference type="GO" id="GO:0005886">
    <property type="term" value="C:plasma membrane"/>
    <property type="evidence" value="ECO:0007669"/>
    <property type="project" value="UniProtKB-SubCell"/>
</dbReference>
<evidence type="ECO:0000256" key="1">
    <source>
        <dbReference type="ARBA" id="ARBA00022729"/>
    </source>
</evidence>
<dbReference type="InterPro" id="IPR036908">
    <property type="entry name" value="RlpA-like_sf"/>
</dbReference>
<dbReference type="Pfam" id="PF03330">
    <property type="entry name" value="DPBB_1"/>
    <property type="match status" value="1"/>
</dbReference>
<dbReference type="AlphaFoldDB" id="A0A024LSC8"/>
<evidence type="ECO:0000256" key="3">
    <source>
        <dbReference type="ARBA" id="ARBA00023316"/>
    </source>
</evidence>
<evidence type="ECO:0000313" key="8">
    <source>
        <dbReference type="EMBL" id="CDP80103.1"/>
    </source>
</evidence>
<keyword evidence="4 8" id="KW-0449">Lipoprotein</keyword>
<evidence type="ECO:0000256" key="2">
    <source>
        <dbReference type="ARBA" id="ARBA00023239"/>
    </source>
</evidence>
<evidence type="ECO:0000259" key="7">
    <source>
        <dbReference type="Pfam" id="PF03330"/>
    </source>
</evidence>
<keyword evidence="4" id="KW-0564">Palmitate</keyword>
<dbReference type="EC" id="4.2.2.-" evidence="4"/>
<dbReference type="CDD" id="cd22268">
    <property type="entry name" value="DPBB_RlpA-like"/>
    <property type="match status" value="1"/>
</dbReference>
<dbReference type="NCBIfam" id="TIGR00413">
    <property type="entry name" value="rlpA"/>
    <property type="match status" value="1"/>
</dbReference>
<evidence type="ECO:0000256" key="6">
    <source>
        <dbReference type="SAM" id="SignalP"/>
    </source>
</evidence>
<feature type="domain" description="RlpA-like protein double-psi beta-barrel" evidence="7">
    <location>
        <begin position="101"/>
        <end position="188"/>
    </location>
</feature>
<dbReference type="GO" id="GO:0000270">
    <property type="term" value="P:peptidoglycan metabolic process"/>
    <property type="evidence" value="ECO:0007669"/>
    <property type="project" value="UniProtKB-UniRule"/>
</dbReference>
<dbReference type="PANTHER" id="PTHR34183:SF1">
    <property type="entry name" value="ENDOLYTIC PEPTIDOGLYCAN TRANSGLYCOSYLASE RLPA"/>
    <property type="match status" value="1"/>
</dbReference>
<proteinExistence type="inferred from homology"/>
<evidence type="ECO:0000256" key="4">
    <source>
        <dbReference type="HAMAP-Rule" id="MF_02071"/>
    </source>
</evidence>
<dbReference type="PROSITE" id="PS51257">
    <property type="entry name" value="PROKAR_LIPOPROTEIN"/>
    <property type="match status" value="1"/>
</dbReference>
<sequence precursor="true">MLLNSKRKLTSVVKMIFQFVPMIAAVGLLTACANQTTQFAGKSSTNTTPKVKAGKAVTVPEKALNTQHKSKNKGSRAVVGKPYQIKGKWYYPEDDPTYKRVGQASWYGSDFHGRLTANGEIYDMNLLTAAHPTMPLPSYARVTNLENGSSIIVRVNDRGPFIKDRIIDLSKQAATILGYVNKGVTNIKVEYVSKAPVNDYDSAYLMASYTSRDYNSSMMLALANTLEDKEDNVFFAFNTSHQKQLMKAAVNPKQSIGTFPIKLPDIGPILINKPTSLNQLAFAHKLNKENSR</sequence>
<dbReference type="Gene3D" id="2.40.40.10">
    <property type="entry name" value="RlpA-like domain"/>
    <property type="match status" value="1"/>
</dbReference>
<dbReference type="FunFam" id="2.40.40.10:FF:000003">
    <property type="entry name" value="Endolytic peptidoglycan transglycosylase RlpA"/>
    <property type="match status" value="1"/>
</dbReference>
<dbReference type="GO" id="GO:0008932">
    <property type="term" value="F:lytic endotransglycosylase activity"/>
    <property type="evidence" value="ECO:0007669"/>
    <property type="project" value="UniProtKB-UniRule"/>
</dbReference>